<gene>
    <name evidence="3" type="ORF">CEE69_16600</name>
</gene>
<evidence type="ECO:0000313" key="4">
    <source>
        <dbReference type="Proteomes" id="UP000225740"/>
    </source>
</evidence>
<evidence type="ECO:0000256" key="1">
    <source>
        <dbReference type="SAM" id="MobiDB-lite"/>
    </source>
</evidence>
<dbReference type="InterPro" id="IPR010982">
    <property type="entry name" value="Lambda_DNA-bd_dom_sf"/>
</dbReference>
<evidence type="ECO:0000313" key="3">
    <source>
        <dbReference type="EMBL" id="PHQ34252.1"/>
    </source>
</evidence>
<dbReference type="AlphaFoldDB" id="A0A2G1W5F1"/>
<comment type="caution">
    <text evidence="3">The sequence shown here is derived from an EMBL/GenBank/DDBJ whole genome shotgun (WGS) entry which is preliminary data.</text>
</comment>
<feature type="region of interest" description="Disordered" evidence="1">
    <location>
        <begin position="203"/>
        <end position="233"/>
    </location>
</feature>
<sequence>MSTTETPDAPLENTNTSLMRMILSLHGTQQQAFIAALTECSDQLRANSERLMAIIEDPESLSGDKGRAWHTLLDQFRLLPDTEGRYGMDLAQSEAGAAEKFPVLQAEVEKMDSQEAQFADRLRAIMKAKHITQKQLAERIECTQPAISQMLNRKCRPQRVTLEKIAVALQVDIRELWPDIEVVDYLDSVVDFGRDGQVMSEEMANALRDDSQSQSASRGKRLPSWKEAKQNGE</sequence>
<accession>A0A2G1W5F1</accession>
<keyword evidence="4" id="KW-1185">Reference proteome</keyword>
<dbReference type="RefSeq" id="WP_099261761.1">
    <property type="nucleotide sequence ID" value="NZ_NIZW01000012.1"/>
</dbReference>
<dbReference type="Gene3D" id="1.10.260.40">
    <property type="entry name" value="lambda repressor-like DNA-binding domains"/>
    <property type="match status" value="1"/>
</dbReference>
<dbReference type="GeneID" id="90609679"/>
<feature type="domain" description="HTH cro/C1-type" evidence="2">
    <location>
        <begin position="122"/>
        <end position="176"/>
    </location>
</feature>
<evidence type="ECO:0000259" key="2">
    <source>
        <dbReference type="PROSITE" id="PS50943"/>
    </source>
</evidence>
<dbReference type="OrthoDB" id="286868at2"/>
<dbReference type="EMBL" id="NIZW01000012">
    <property type="protein sequence ID" value="PHQ34252.1"/>
    <property type="molecule type" value="Genomic_DNA"/>
</dbReference>
<dbReference type="SUPFAM" id="SSF47413">
    <property type="entry name" value="lambda repressor-like DNA-binding domains"/>
    <property type="match status" value="1"/>
</dbReference>
<proteinExistence type="predicted"/>
<dbReference type="PROSITE" id="PS50943">
    <property type="entry name" value="HTH_CROC1"/>
    <property type="match status" value="1"/>
</dbReference>
<feature type="compositionally biased region" description="Basic and acidic residues" evidence="1">
    <location>
        <begin position="224"/>
        <end position="233"/>
    </location>
</feature>
<dbReference type="SMART" id="SM00530">
    <property type="entry name" value="HTH_XRE"/>
    <property type="match status" value="1"/>
</dbReference>
<dbReference type="Pfam" id="PF13443">
    <property type="entry name" value="HTH_26"/>
    <property type="match status" value="1"/>
</dbReference>
<organism evidence="3 4">
    <name type="scientific">Rhodopirellula bahusiensis</name>
    <dbReference type="NCBI Taxonomy" id="2014065"/>
    <lineage>
        <taxon>Bacteria</taxon>
        <taxon>Pseudomonadati</taxon>
        <taxon>Planctomycetota</taxon>
        <taxon>Planctomycetia</taxon>
        <taxon>Pirellulales</taxon>
        <taxon>Pirellulaceae</taxon>
        <taxon>Rhodopirellula</taxon>
    </lineage>
</organism>
<name>A0A2G1W5F1_9BACT</name>
<protein>
    <submittedName>
        <fullName evidence="3">Transcriptional regulator</fullName>
    </submittedName>
</protein>
<dbReference type="Proteomes" id="UP000225740">
    <property type="component" value="Unassembled WGS sequence"/>
</dbReference>
<dbReference type="InterPro" id="IPR001387">
    <property type="entry name" value="Cro/C1-type_HTH"/>
</dbReference>
<dbReference type="CDD" id="cd00093">
    <property type="entry name" value="HTH_XRE"/>
    <property type="match status" value="1"/>
</dbReference>
<reference evidence="3 4" key="1">
    <citation type="submission" date="2017-06" db="EMBL/GenBank/DDBJ databases">
        <title>Description of Rhodopirellula bahusiensis sp. nov.</title>
        <authorList>
            <person name="Kizina J."/>
            <person name="Harder J."/>
        </authorList>
    </citation>
    <scope>NUCLEOTIDE SEQUENCE [LARGE SCALE GENOMIC DNA]</scope>
    <source>
        <strain evidence="3 4">SWK21</strain>
    </source>
</reference>
<dbReference type="GO" id="GO:0003677">
    <property type="term" value="F:DNA binding"/>
    <property type="evidence" value="ECO:0007669"/>
    <property type="project" value="InterPro"/>
</dbReference>